<comment type="caution">
    <text evidence="4">The sequence shown here is derived from an EMBL/GenBank/DDBJ whole genome shotgun (WGS) entry which is preliminary data.</text>
</comment>
<sequence>MKGEPPSPRHGHAIAVAGNVVFLFGGVSTMNSLEDQAIYLNDFYMLTVTCTDATWEVMPQNELIPPAREGHTLSVVKGKIYLFGGSSAPDARECLPGVYCFHIVPLTWEKLNIGGFPPKTLKHSSAVVGDNIYVFGGILDGIASDDLLMFNTVSMTWTPIRTTGTIPSGRFNHKLAVVNEQIYLFGGCSAYDYYYKDVHVLNTDTLVWQKCEVKGEFPLACEGQTLTPHHDKDIYFFGGKCINENGTMTSTNEIQKLSIAKMKWKVPLYVGIPPAPRHSHTAFIIHSHLYVFGGKNEDQEFNDLNVMKLINPSERQPVMKEILSEFGIQGVSNGFAPTKVPNVKYELSESPFPAKMESFPNVQPTGHRDFSAVRNEALNMIHKAFSMLDVEFQKLDSEKSQLAQAAIALQYEKEAYSAQHQKQQQELQEMLEKHKAQNEAWLRARAEENDKERKELCKLREEVLHEQERLKEEQRNLQKRNEQLLSIMQQFKGM</sequence>
<keyword evidence="5" id="KW-1185">Reference proteome</keyword>
<name>A0A9D3Q382_MEGAT</name>
<accession>A0A9D3Q382</accession>
<dbReference type="EMBL" id="JAFDVH010000006">
    <property type="protein sequence ID" value="KAG7476980.1"/>
    <property type="molecule type" value="Genomic_DNA"/>
</dbReference>
<reference evidence="4" key="1">
    <citation type="submission" date="2021-01" db="EMBL/GenBank/DDBJ databases">
        <authorList>
            <person name="Zahm M."/>
            <person name="Roques C."/>
            <person name="Cabau C."/>
            <person name="Klopp C."/>
            <person name="Donnadieu C."/>
            <person name="Jouanno E."/>
            <person name="Lampietro C."/>
            <person name="Louis A."/>
            <person name="Herpin A."/>
            <person name="Echchiki A."/>
            <person name="Berthelot C."/>
            <person name="Parey E."/>
            <person name="Roest-Crollius H."/>
            <person name="Braasch I."/>
            <person name="Postlethwait J."/>
            <person name="Bobe J."/>
            <person name="Montfort J."/>
            <person name="Bouchez O."/>
            <person name="Begum T."/>
            <person name="Mejri S."/>
            <person name="Adams A."/>
            <person name="Chen W.-J."/>
            <person name="Guiguen Y."/>
        </authorList>
    </citation>
    <scope>NUCLEOTIDE SEQUENCE</scope>
    <source>
        <strain evidence="4">YG-15Mar2019-1</strain>
        <tissue evidence="4">Brain</tissue>
    </source>
</reference>
<evidence type="ECO:0000313" key="5">
    <source>
        <dbReference type="Proteomes" id="UP001046870"/>
    </source>
</evidence>
<dbReference type="InterPro" id="IPR015915">
    <property type="entry name" value="Kelch-typ_b-propeller"/>
</dbReference>
<dbReference type="SUPFAM" id="SSF117281">
    <property type="entry name" value="Kelch motif"/>
    <property type="match status" value="2"/>
</dbReference>
<protein>
    <submittedName>
        <fullName evidence="4">Uncharacterized protein</fullName>
    </submittedName>
</protein>
<evidence type="ECO:0000256" key="2">
    <source>
        <dbReference type="ARBA" id="ARBA00022737"/>
    </source>
</evidence>
<evidence type="ECO:0000313" key="4">
    <source>
        <dbReference type="EMBL" id="KAG7476980.1"/>
    </source>
</evidence>
<dbReference type="PANTHER" id="PTHR46093">
    <property type="entry name" value="ACYL-COA-BINDING DOMAIN-CONTAINING PROTEIN 5"/>
    <property type="match status" value="1"/>
</dbReference>
<dbReference type="PANTHER" id="PTHR46093:SF17">
    <property type="entry name" value="ZMP:0000001301"/>
    <property type="match status" value="1"/>
</dbReference>
<organism evidence="4 5">
    <name type="scientific">Megalops atlanticus</name>
    <name type="common">Tarpon</name>
    <name type="synonym">Clupea gigantea</name>
    <dbReference type="NCBI Taxonomy" id="7932"/>
    <lineage>
        <taxon>Eukaryota</taxon>
        <taxon>Metazoa</taxon>
        <taxon>Chordata</taxon>
        <taxon>Craniata</taxon>
        <taxon>Vertebrata</taxon>
        <taxon>Euteleostomi</taxon>
        <taxon>Actinopterygii</taxon>
        <taxon>Neopterygii</taxon>
        <taxon>Teleostei</taxon>
        <taxon>Elopiformes</taxon>
        <taxon>Megalopidae</taxon>
        <taxon>Megalops</taxon>
    </lineage>
</organism>
<dbReference type="AlphaFoldDB" id="A0A9D3Q382"/>
<dbReference type="Gene3D" id="2.120.10.80">
    <property type="entry name" value="Kelch-type beta propeller"/>
    <property type="match status" value="2"/>
</dbReference>
<keyword evidence="1" id="KW-0880">Kelch repeat</keyword>
<evidence type="ECO:0000256" key="1">
    <source>
        <dbReference type="ARBA" id="ARBA00022441"/>
    </source>
</evidence>
<dbReference type="Proteomes" id="UP001046870">
    <property type="component" value="Chromosome 6"/>
</dbReference>
<feature type="coiled-coil region" evidence="3">
    <location>
        <begin position="413"/>
        <end position="490"/>
    </location>
</feature>
<proteinExistence type="predicted"/>
<keyword evidence="2" id="KW-0677">Repeat</keyword>
<evidence type="ECO:0000256" key="3">
    <source>
        <dbReference type="SAM" id="Coils"/>
    </source>
</evidence>
<keyword evidence="3" id="KW-0175">Coiled coil</keyword>
<dbReference type="OrthoDB" id="10251809at2759"/>
<dbReference type="Pfam" id="PF24681">
    <property type="entry name" value="Kelch_KLHDC2_KLHL20_DRC7"/>
    <property type="match status" value="1"/>
</dbReference>
<gene>
    <name evidence="4" type="ORF">MATL_G00088550</name>
</gene>